<evidence type="ECO:0000313" key="1">
    <source>
        <dbReference type="EMBL" id="KDQ13379.1"/>
    </source>
</evidence>
<dbReference type="AlphaFoldDB" id="A0A067MCX1"/>
<evidence type="ECO:0000313" key="2">
    <source>
        <dbReference type="Proteomes" id="UP000027195"/>
    </source>
</evidence>
<dbReference type="OrthoDB" id="2794314at2759"/>
<dbReference type="InParanoid" id="A0A067MCX1"/>
<proteinExistence type="predicted"/>
<dbReference type="Proteomes" id="UP000027195">
    <property type="component" value="Unassembled WGS sequence"/>
</dbReference>
<organism evidence="1 2">
    <name type="scientific">Botryobasidium botryosum (strain FD-172 SS1)</name>
    <dbReference type="NCBI Taxonomy" id="930990"/>
    <lineage>
        <taxon>Eukaryota</taxon>
        <taxon>Fungi</taxon>
        <taxon>Dikarya</taxon>
        <taxon>Basidiomycota</taxon>
        <taxon>Agaricomycotina</taxon>
        <taxon>Agaricomycetes</taxon>
        <taxon>Cantharellales</taxon>
        <taxon>Botryobasidiaceae</taxon>
        <taxon>Botryobasidium</taxon>
    </lineage>
</organism>
<accession>A0A067MCX1</accession>
<reference evidence="2" key="1">
    <citation type="journal article" date="2014" name="Proc. Natl. Acad. Sci. U.S.A.">
        <title>Extensive sampling of basidiomycete genomes demonstrates inadequacy of the white-rot/brown-rot paradigm for wood decay fungi.</title>
        <authorList>
            <person name="Riley R."/>
            <person name="Salamov A.A."/>
            <person name="Brown D.W."/>
            <person name="Nagy L.G."/>
            <person name="Floudas D."/>
            <person name="Held B.W."/>
            <person name="Levasseur A."/>
            <person name="Lombard V."/>
            <person name="Morin E."/>
            <person name="Otillar R."/>
            <person name="Lindquist E.A."/>
            <person name="Sun H."/>
            <person name="LaButti K.M."/>
            <person name="Schmutz J."/>
            <person name="Jabbour D."/>
            <person name="Luo H."/>
            <person name="Baker S.E."/>
            <person name="Pisabarro A.G."/>
            <person name="Walton J.D."/>
            <person name="Blanchette R.A."/>
            <person name="Henrissat B."/>
            <person name="Martin F."/>
            <person name="Cullen D."/>
            <person name="Hibbett D.S."/>
            <person name="Grigoriev I.V."/>
        </authorList>
    </citation>
    <scope>NUCLEOTIDE SEQUENCE [LARGE SCALE GENOMIC DNA]</scope>
    <source>
        <strain evidence="2">FD-172 SS1</strain>
    </source>
</reference>
<dbReference type="EMBL" id="KL198044">
    <property type="protein sequence ID" value="KDQ13379.1"/>
    <property type="molecule type" value="Genomic_DNA"/>
</dbReference>
<sequence length="87" mass="9939">MARAEKKATNANPTLQYTPTMHRAVIALRCTMSKRPFNNVNDPYYKMEVELLRPGTIVPHPSTVSRDICAIYSEVAKHVREYFEVGN</sequence>
<name>A0A067MCX1_BOTB1</name>
<keyword evidence="2" id="KW-1185">Reference proteome</keyword>
<protein>
    <submittedName>
        <fullName evidence="1">Uncharacterized protein</fullName>
    </submittedName>
</protein>
<dbReference type="HOGENOM" id="CLU_156030_1_0_1"/>
<gene>
    <name evidence="1" type="ORF">BOTBODRAFT_631477</name>
</gene>